<evidence type="ECO:0000256" key="1">
    <source>
        <dbReference type="ARBA" id="ARBA00004651"/>
    </source>
</evidence>
<evidence type="ECO:0000256" key="3">
    <source>
        <dbReference type="ARBA" id="ARBA00022475"/>
    </source>
</evidence>
<organism evidence="8 9">
    <name type="scientific">Proteus penneri</name>
    <dbReference type="NCBI Taxonomy" id="102862"/>
    <lineage>
        <taxon>Bacteria</taxon>
        <taxon>Pseudomonadati</taxon>
        <taxon>Pseudomonadota</taxon>
        <taxon>Gammaproteobacteria</taxon>
        <taxon>Enterobacterales</taxon>
        <taxon>Morganellaceae</taxon>
        <taxon>Proteus</taxon>
    </lineage>
</organism>
<keyword evidence="5 7" id="KW-1133">Transmembrane helix</keyword>
<feature type="transmembrane region" description="Helical" evidence="7">
    <location>
        <begin position="408"/>
        <end position="427"/>
    </location>
</feature>
<dbReference type="EMBL" id="JAEKCB010000007">
    <property type="protein sequence ID" value="MBJ2118821.1"/>
    <property type="molecule type" value="Genomic_DNA"/>
</dbReference>
<name>A0ABS0W9K4_9GAMM</name>
<dbReference type="InterPro" id="IPR050833">
    <property type="entry name" value="Poly_Biosynth_Transport"/>
</dbReference>
<evidence type="ECO:0000256" key="7">
    <source>
        <dbReference type="SAM" id="Phobius"/>
    </source>
</evidence>
<feature type="transmembrane region" description="Helical" evidence="7">
    <location>
        <begin position="108"/>
        <end position="127"/>
    </location>
</feature>
<evidence type="ECO:0000256" key="2">
    <source>
        <dbReference type="ARBA" id="ARBA00007430"/>
    </source>
</evidence>
<comment type="similarity">
    <text evidence="2">Belongs to the polysaccharide synthase family.</text>
</comment>
<keyword evidence="9" id="KW-1185">Reference proteome</keyword>
<proteinExistence type="inferred from homology"/>
<keyword evidence="6 7" id="KW-0472">Membrane</keyword>
<dbReference type="Pfam" id="PF13440">
    <property type="entry name" value="Polysacc_synt_3"/>
    <property type="match status" value="1"/>
</dbReference>
<evidence type="ECO:0000256" key="4">
    <source>
        <dbReference type="ARBA" id="ARBA00022692"/>
    </source>
</evidence>
<dbReference type="PANTHER" id="PTHR30250:SF10">
    <property type="entry name" value="LIPOPOLYSACCHARIDE BIOSYNTHESIS PROTEIN WZXC"/>
    <property type="match status" value="1"/>
</dbReference>
<gene>
    <name evidence="8" type="ORF">JFQ69_14255</name>
</gene>
<comment type="caution">
    <text evidence="8">The sequence shown here is derived from an EMBL/GenBank/DDBJ whole genome shotgun (WGS) entry which is preliminary data.</text>
</comment>
<feature type="transmembrane region" description="Helical" evidence="7">
    <location>
        <begin position="280"/>
        <end position="299"/>
    </location>
</feature>
<feature type="transmembrane region" description="Helical" evidence="7">
    <location>
        <begin position="139"/>
        <end position="159"/>
    </location>
</feature>
<feature type="transmembrane region" description="Helical" evidence="7">
    <location>
        <begin position="433"/>
        <end position="451"/>
    </location>
</feature>
<feature type="transmembrane region" description="Helical" evidence="7">
    <location>
        <begin position="75"/>
        <end position="102"/>
    </location>
</feature>
<reference evidence="8 9" key="1">
    <citation type="submission" date="2020-12" db="EMBL/GenBank/DDBJ databases">
        <title>Enhanced detection system for hospital associated transmission using whole genome sequencing surveillance.</title>
        <authorList>
            <person name="Harrison L.H."/>
            <person name="Van Tyne D."/>
            <person name="Marsh J.W."/>
            <person name="Griffith M.P."/>
            <person name="Snyder D.J."/>
            <person name="Cooper V.S."/>
            <person name="Mustapha M."/>
        </authorList>
    </citation>
    <scope>NUCLEOTIDE SEQUENCE [LARGE SCALE GENOMIC DNA]</scope>
    <source>
        <strain evidence="8 9">PR00195</strain>
    </source>
</reference>
<accession>A0ABS0W9K4</accession>
<keyword evidence="3" id="KW-1003">Cell membrane</keyword>
<feature type="transmembrane region" description="Helical" evidence="7">
    <location>
        <begin position="244"/>
        <end position="268"/>
    </location>
</feature>
<sequence>MIKNFFAISAITNIVIQLSQAIITFYIAKLIGPTQFGLFILYMSFINLFISLTETGISSYIIKEKEMTEIQINKYYSSFLTVIIFPIVILFGIILSLCYFNFNNDVFILHLMIILLGGVFNIAYIFQKSFLTKNLKFNVILKNEFLSSSISIIIAIFLARYTLDVISLLLFYLFRNLFLYTFSCLTTPIRFNIKNTNIDILKKSKNYTLGFLFFNLVNYFSRNFDKYLISEGIGKYILGQYGLAYRIMTYPVQMLTGVINSVLFPKLTKLNNIKEIKKEYLSSIFVISFLSLPLMSYISYNSTFFVEFFFNKEWDHLSFLIKILSICGAIQSILSTVGILYQLNTKTFLMNKVAIINTSIILLSIIIGVFIFHDIEKMAVLYLISYLIIFPYSMHIPLRPFNGSFIDVIKSILPSLIYTLVFVIISLLFNLSFIYNTLFSFVLFSIFFIIYRKRLFNFLKNR</sequence>
<dbReference type="Proteomes" id="UP000619976">
    <property type="component" value="Unassembled WGS sequence"/>
</dbReference>
<feature type="transmembrane region" description="Helical" evidence="7">
    <location>
        <begin position="353"/>
        <end position="373"/>
    </location>
</feature>
<evidence type="ECO:0000256" key="6">
    <source>
        <dbReference type="ARBA" id="ARBA00023136"/>
    </source>
</evidence>
<feature type="transmembrane region" description="Helical" evidence="7">
    <location>
        <begin position="165"/>
        <end position="185"/>
    </location>
</feature>
<protein>
    <submittedName>
        <fullName evidence="8">Oligosaccharide flippase family protein</fullName>
    </submittedName>
</protein>
<feature type="transmembrane region" description="Helical" evidence="7">
    <location>
        <begin position="206"/>
        <end position="224"/>
    </location>
</feature>
<dbReference type="RefSeq" id="WP_161670733.1">
    <property type="nucleotide sequence ID" value="NZ_JAEKCB010000007.1"/>
</dbReference>
<keyword evidence="4 7" id="KW-0812">Transmembrane</keyword>
<feature type="transmembrane region" description="Helical" evidence="7">
    <location>
        <begin position="379"/>
        <end position="396"/>
    </location>
</feature>
<evidence type="ECO:0000256" key="5">
    <source>
        <dbReference type="ARBA" id="ARBA00022989"/>
    </source>
</evidence>
<feature type="transmembrane region" description="Helical" evidence="7">
    <location>
        <begin position="5"/>
        <end position="27"/>
    </location>
</feature>
<feature type="transmembrane region" description="Helical" evidence="7">
    <location>
        <begin position="39"/>
        <end position="63"/>
    </location>
</feature>
<feature type="transmembrane region" description="Helical" evidence="7">
    <location>
        <begin position="319"/>
        <end position="341"/>
    </location>
</feature>
<comment type="subcellular location">
    <subcellularLocation>
        <location evidence="1">Cell membrane</location>
        <topology evidence="1">Multi-pass membrane protein</topology>
    </subcellularLocation>
</comment>
<dbReference type="PANTHER" id="PTHR30250">
    <property type="entry name" value="PST FAMILY PREDICTED COLANIC ACID TRANSPORTER"/>
    <property type="match status" value="1"/>
</dbReference>
<evidence type="ECO:0000313" key="9">
    <source>
        <dbReference type="Proteomes" id="UP000619976"/>
    </source>
</evidence>
<evidence type="ECO:0000313" key="8">
    <source>
        <dbReference type="EMBL" id="MBJ2118821.1"/>
    </source>
</evidence>